<dbReference type="PROSITE" id="PS50231">
    <property type="entry name" value="RICIN_B_LECTIN"/>
    <property type="match status" value="2"/>
</dbReference>
<dbReference type="Gene3D" id="2.80.10.50">
    <property type="match status" value="3"/>
</dbReference>
<feature type="domain" description="Ricin B lectin" evidence="2">
    <location>
        <begin position="163"/>
        <end position="300"/>
    </location>
</feature>
<proteinExistence type="predicted"/>
<dbReference type="SUPFAM" id="SSF50370">
    <property type="entry name" value="Ricin B-like lectins"/>
    <property type="match status" value="2"/>
</dbReference>
<name>A0AAD7MQR1_9AGAR</name>
<evidence type="ECO:0000313" key="4">
    <source>
        <dbReference type="Proteomes" id="UP001215280"/>
    </source>
</evidence>
<dbReference type="Pfam" id="PF00652">
    <property type="entry name" value="Ricin_B_lectin"/>
    <property type="match status" value="2"/>
</dbReference>
<dbReference type="EMBL" id="JARJLG010000204">
    <property type="protein sequence ID" value="KAJ7728573.1"/>
    <property type="molecule type" value="Genomic_DNA"/>
</dbReference>
<comment type="caution">
    <text evidence="3">The sequence shown here is derived from an EMBL/GenBank/DDBJ whole genome shotgun (WGS) entry which is preliminary data.</text>
</comment>
<dbReference type="SMART" id="SM00458">
    <property type="entry name" value="RICIN"/>
    <property type="match status" value="2"/>
</dbReference>
<keyword evidence="4" id="KW-1185">Reference proteome</keyword>
<organism evidence="3 4">
    <name type="scientific">Mycena maculata</name>
    <dbReference type="NCBI Taxonomy" id="230809"/>
    <lineage>
        <taxon>Eukaryota</taxon>
        <taxon>Fungi</taxon>
        <taxon>Dikarya</taxon>
        <taxon>Basidiomycota</taxon>
        <taxon>Agaricomycotina</taxon>
        <taxon>Agaricomycetes</taxon>
        <taxon>Agaricomycetidae</taxon>
        <taxon>Agaricales</taxon>
        <taxon>Marasmiineae</taxon>
        <taxon>Mycenaceae</taxon>
        <taxon>Mycena</taxon>
    </lineage>
</organism>
<gene>
    <name evidence="3" type="ORF">DFH07DRAFT_1066369</name>
</gene>
<reference evidence="3" key="1">
    <citation type="submission" date="2023-03" db="EMBL/GenBank/DDBJ databases">
        <title>Massive genome expansion in bonnet fungi (Mycena s.s.) driven by repeated elements and novel gene families across ecological guilds.</title>
        <authorList>
            <consortium name="Lawrence Berkeley National Laboratory"/>
            <person name="Harder C.B."/>
            <person name="Miyauchi S."/>
            <person name="Viragh M."/>
            <person name="Kuo A."/>
            <person name="Thoen E."/>
            <person name="Andreopoulos B."/>
            <person name="Lu D."/>
            <person name="Skrede I."/>
            <person name="Drula E."/>
            <person name="Henrissat B."/>
            <person name="Morin E."/>
            <person name="Kohler A."/>
            <person name="Barry K."/>
            <person name="LaButti K."/>
            <person name="Morin E."/>
            <person name="Salamov A."/>
            <person name="Lipzen A."/>
            <person name="Mereny Z."/>
            <person name="Hegedus B."/>
            <person name="Baldrian P."/>
            <person name="Stursova M."/>
            <person name="Weitz H."/>
            <person name="Taylor A."/>
            <person name="Grigoriev I.V."/>
            <person name="Nagy L.G."/>
            <person name="Martin F."/>
            <person name="Kauserud H."/>
        </authorList>
    </citation>
    <scope>NUCLEOTIDE SEQUENCE</scope>
    <source>
        <strain evidence="3">CBHHK188m</strain>
    </source>
</reference>
<sequence length="304" mass="32106">MFSRNVASLLSLALAAKAQLAGQTVFLKPVATDASCLTATTNADGAAVIIDQCTNATALNSWVFPNGLNEVGTLQIFGDKCLDVTNGVDADGTLLQIWTCATGNTNQMWLRGDQTITWSGEDKCVDLTNGDLADGNQVQIWECDPENNNDNQKWQSSAITTPTSFVISLKKDPSLCVAASGNAIGAPVVIDDCSPGSAAQTFSDPTQSGQMVIYDNLCVSPASNSPADGVLLVLSTCVAGNVAQEWRLDSGTPLITNVNEPKMCLDLTNSVETPGNQLQVWGCTELTSTTDNTNQDWIVTDAFN</sequence>
<dbReference type="Proteomes" id="UP001215280">
    <property type="component" value="Unassembled WGS sequence"/>
</dbReference>
<protein>
    <submittedName>
        <fullName evidence="3">Ricin B lectin domain-containing protein</fullName>
    </submittedName>
</protein>
<keyword evidence="1" id="KW-0732">Signal</keyword>
<dbReference type="InterPro" id="IPR000772">
    <property type="entry name" value="Ricin_B_lectin"/>
</dbReference>
<evidence type="ECO:0000259" key="2">
    <source>
        <dbReference type="SMART" id="SM00458"/>
    </source>
</evidence>
<accession>A0AAD7MQR1</accession>
<feature type="signal peptide" evidence="1">
    <location>
        <begin position="1"/>
        <end position="18"/>
    </location>
</feature>
<feature type="chain" id="PRO_5042264585" evidence="1">
    <location>
        <begin position="19"/>
        <end position="304"/>
    </location>
</feature>
<dbReference type="CDD" id="cd00161">
    <property type="entry name" value="beta-trefoil_Ricin-like"/>
    <property type="match status" value="1"/>
</dbReference>
<dbReference type="InterPro" id="IPR035992">
    <property type="entry name" value="Ricin_B-like_lectins"/>
</dbReference>
<evidence type="ECO:0000313" key="3">
    <source>
        <dbReference type="EMBL" id="KAJ7728573.1"/>
    </source>
</evidence>
<evidence type="ECO:0000256" key="1">
    <source>
        <dbReference type="SAM" id="SignalP"/>
    </source>
</evidence>
<dbReference type="AlphaFoldDB" id="A0AAD7MQR1"/>
<feature type="domain" description="Ricin B lectin" evidence="2">
    <location>
        <begin position="23"/>
        <end position="157"/>
    </location>
</feature>